<accession>A0A386RF64</accession>
<protein>
    <submittedName>
        <fullName evidence="1">Uncharacterized protein</fullName>
    </submittedName>
</protein>
<sequence>MARSRIAIKQQKKSDKQKKIGTIVSLIALILIGLAIYCIASFDHIQGNVANYVANKDLISQRKNGSIIFPVDCLSI</sequence>
<dbReference type="AlphaFoldDB" id="A0A386RF64"/>
<dbReference type="EMBL" id="CP017982">
    <property type="protein sequence ID" value="AYE61684.1"/>
    <property type="molecule type" value="Genomic_DNA"/>
</dbReference>
<evidence type="ECO:0000313" key="2">
    <source>
        <dbReference type="Proteomes" id="UP000267794"/>
    </source>
</evidence>
<organism evidence="1 2">
    <name type="scientific">Lactobacillus helveticus</name>
    <name type="common">Lactobacillus suntoryeus</name>
    <dbReference type="NCBI Taxonomy" id="1587"/>
    <lineage>
        <taxon>Bacteria</taxon>
        <taxon>Bacillati</taxon>
        <taxon>Bacillota</taxon>
        <taxon>Bacilli</taxon>
        <taxon>Lactobacillales</taxon>
        <taxon>Lactobacillaceae</taxon>
        <taxon>Lactobacillus</taxon>
    </lineage>
</organism>
<evidence type="ECO:0000313" key="1">
    <source>
        <dbReference type="EMBL" id="AYE61684.1"/>
    </source>
</evidence>
<dbReference type="Proteomes" id="UP000267794">
    <property type="component" value="Chromosome"/>
</dbReference>
<reference evidence="1 2" key="1">
    <citation type="submission" date="2016-10" db="EMBL/GenBank/DDBJ databases">
        <title>Complete genomic sequencing of Lactobacillus helveticus LH99 and comparative genome analysis.</title>
        <authorList>
            <person name="Li N."/>
            <person name="You C."/>
            <person name="Liu Z."/>
        </authorList>
    </citation>
    <scope>NUCLEOTIDE SEQUENCE [LARGE SCALE GENOMIC DNA]</scope>
    <source>
        <strain evidence="1 2">LH99</strain>
    </source>
</reference>
<dbReference type="RefSeq" id="WP_232585856.1">
    <property type="nucleotide sequence ID" value="NZ_CP017982.1"/>
</dbReference>
<proteinExistence type="predicted"/>
<name>A0A386RF64_LACHE</name>
<gene>
    <name evidence="1" type="ORF">BC335_1234</name>
</gene>